<comment type="caution">
    <text evidence="3">The sequence shown here is derived from an EMBL/GenBank/DDBJ whole genome shotgun (WGS) entry which is preliminary data.</text>
</comment>
<keyword evidence="4" id="KW-1185">Reference proteome</keyword>
<evidence type="ECO:0000313" key="4">
    <source>
        <dbReference type="Proteomes" id="UP000468901"/>
    </source>
</evidence>
<dbReference type="Pfam" id="PF12276">
    <property type="entry name" value="DUF3617"/>
    <property type="match status" value="1"/>
</dbReference>
<feature type="region of interest" description="Disordered" evidence="1">
    <location>
        <begin position="41"/>
        <end position="73"/>
    </location>
</feature>
<feature type="signal peptide" evidence="2">
    <location>
        <begin position="1"/>
        <end position="20"/>
    </location>
</feature>
<dbReference type="EMBL" id="WESC01000001">
    <property type="protein sequence ID" value="KAB7742857.1"/>
    <property type="molecule type" value="Genomic_DNA"/>
</dbReference>
<reference evidence="3 4" key="1">
    <citation type="submission" date="2019-09" db="EMBL/GenBank/DDBJ databases">
        <title>Parvibaculum sedimenti sp. nov., isolated from sediment.</title>
        <authorList>
            <person name="Wang Y."/>
        </authorList>
    </citation>
    <scope>NUCLEOTIDE SEQUENCE [LARGE SCALE GENOMIC DNA]</scope>
    <source>
        <strain evidence="3 4">HXT-9</strain>
    </source>
</reference>
<feature type="compositionally biased region" description="Basic and acidic residues" evidence="1">
    <location>
        <begin position="42"/>
        <end position="64"/>
    </location>
</feature>
<protein>
    <submittedName>
        <fullName evidence="3">DUF3617 family protein</fullName>
    </submittedName>
</protein>
<sequence>MKKVISIAVAALLLPVSAIAAPPQMAPGLWERTMTLGTNTFTDKECFSPDDVRQSAEEMLRPEGEDQTNCKTSGTWDGNVFHFKSECAMPEQGGSMTTIGTMTFESSSHMVQEAKTTTSMDGTSQIMTMKVDHKRIGDCPK</sequence>
<organism evidence="3 4">
    <name type="scientific">Parvibaculum sedimenti</name>
    <dbReference type="NCBI Taxonomy" id="2608632"/>
    <lineage>
        <taxon>Bacteria</taxon>
        <taxon>Pseudomonadati</taxon>
        <taxon>Pseudomonadota</taxon>
        <taxon>Alphaproteobacteria</taxon>
        <taxon>Hyphomicrobiales</taxon>
        <taxon>Parvibaculaceae</taxon>
        <taxon>Parvibaculum</taxon>
    </lineage>
</organism>
<evidence type="ECO:0000256" key="2">
    <source>
        <dbReference type="SAM" id="SignalP"/>
    </source>
</evidence>
<proteinExistence type="predicted"/>
<dbReference type="RefSeq" id="WP_152214408.1">
    <property type="nucleotide sequence ID" value="NZ_WESC01000001.1"/>
</dbReference>
<accession>A0A6N6VNR8</accession>
<name>A0A6N6VNR8_9HYPH</name>
<dbReference type="Proteomes" id="UP000468901">
    <property type="component" value="Unassembled WGS sequence"/>
</dbReference>
<evidence type="ECO:0000313" key="3">
    <source>
        <dbReference type="EMBL" id="KAB7742857.1"/>
    </source>
</evidence>
<dbReference type="AlphaFoldDB" id="A0A6N6VNR8"/>
<gene>
    <name evidence="3" type="ORF">F2P47_01640</name>
</gene>
<evidence type="ECO:0000256" key="1">
    <source>
        <dbReference type="SAM" id="MobiDB-lite"/>
    </source>
</evidence>
<dbReference type="InterPro" id="IPR022061">
    <property type="entry name" value="DUF3617"/>
</dbReference>
<keyword evidence="2" id="KW-0732">Signal</keyword>
<feature type="chain" id="PRO_5026778175" evidence="2">
    <location>
        <begin position="21"/>
        <end position="141"/>
    </location>
</feature>